<comment type="similarity">
    <text evidence="3">Belongs to the major facilitator superfamily.</text>
</comment>
<dbReference type="STRING" id="1093900.A0A507ARM2"/>
<feature type="transmembrane region" description="Helical" evidence="9">
    <location>
        <begin position="396"/>
        <end position="415"/>
    </location>
</feature>
<feature type="transmembrane region" description="Helical" evidence="9">
    <location>
        <begin position="248"/>
        <end position="268"/>
    </location>
</feature>
<dbReference type="FunFam" id="1.20.1250.20:FF:000082">
    <property type="entry name" value="MFS multidrug transporter, putative"/>
    <property type="match status" value="1"/>
</dbReference>
<dbReference type="PANTHER" id="PTHR23502:SF68">
    <property type="entry name" value="MULTIDRUG TRANSPORTER, PUTATIVE (AFU_ORTHOLOGUE AFUA_3G01120)-RELATED"/>
    <property type="match status" value="1"/>
</dbReference>
<evidence type="ECO:0000256" key="4">
    <source>
        <dbReference type="ARBA" id="ARBA00022475"/>
    </source>
</evidence>
<evidence type="ECO:0000313" key="13">
    <source>
        <dbReference type="Proteomes" id="UP000319257"/>
    </source>
</evidence>
<feature type="transmembrane region" description="Helical" evidence="9">
    <location>
        <begin position="127"/>
        <end position="148"/>
    </location>
</feature>
<evidence type="ECO:0000256" key="5">
    <source>
        <dbReference type="ARBA" id="ARBA00022692"/>
    </source>
</evidence>
<dbReference type="InParanoid" id="A0A507ARM2"/>
<evidence type="ECO:0000256" key="9">
    <source>
        <dbReference type="SAM" id="Phobius"/>
    </source>
</evidence>
<evidence type="ECO:0000256" key="2">
    <source>
        <dbReference type="ARBA" id="ARBA00004236"/>
    </source>
</evidence>
<dbReference type="GeneID" id="41969020"/>
<dbReference type="EMBL" id="SKBQ01000006">
    <property type="protein sequence ID" value="TPX09164.1"/>
    <property type="molecule type" value="Genomic_DNA"/>
</dbReference>
<evidence type="ECO:0000256" key="1">
    <source>
        <dbReference type="ARBA" id="ARBA00004141"/>
    </source>
</evidence>
<feature type="transmembrane region" description="Helical" evidence="9">
    <location>
        <begin position="185"/>
        <end position="210"/>
    </location>
</feature>
<sequence length="524" mass="55748">MKSEDQPFRANISATGTTLAPAYDLLAVTKNAEPKPVPGEDSHGSPDNIHGVDDRLAAQDALTDPNIVDWDGPNDPANPRNWSKSVKILNVTLISLSVLYTFSSNIATTMFAPGAQELAEEFGIKSSVIATLTVTIPSLGASLGPTLLAPLSELAGRLPIYWASSVLYICCTVGCARSTDAAMFLVFRLLCGACGASFMTCGGGTIADLLPKEERGAATAVFSAGPLLGPVVGPIVGGFVAQALGWRWTFYLVLILAGTVTVTALITMRETNAAIILRRKAARLRKETGNQDLRSANDNKVMRKHLVERALLRPLRMLFFSPIVFLTGLYMALTFGMTYLLFATFPSVFRTTYGWSVGVSGLAYLGLGFGCTVGLLLSAKLSDRLLGGNGGPERRLILMIWVGPAIPAGTFIYGWTADYGVHWIVPMIGTAFVGLGVVVITAASQLYMMDMFGPQAAASALAATTLIRNGSGAFLALAADPLYKTIGLGWGNSVLGFILAAFLPVPVVFYKCGLWLRERFAVDI</sequence>
<dbReference type="AlphaFoldDB" id="A0A507ARM2"/>
<feature type="transmembrane region" description="Helical" evidence="9">
    <location>
        <begin position="217"/>
        <end position="236"/>
    </location>
</feature>
<dbReference type="GO" id="GO:0022857">
    <property type="term" value="F:transmembrane transporter activity"/>
    <property type="evidence" value="ECO:0007669"/>
    <property type="project" value="InterPro"/>
</dbReference>
<evidence type="ECO:0000256" key="6">
    <source>
        <dbReference type="ARBA" id="ARBA00022989"/>
    </source>
</evidence>
<dbReference type="InterPro" id="IPR011701">
    <property type="entry name" value="MFS"/>
</dbReference>
<feature type="transmembrane region" description="Helical" evidence="9">
    <location>
        <begin position="318"/>
        <end position="341"/>
    </location>
</feature>
<proteinExistence type="inferred from homology"/>
<dbReference type="Pfam" id="PF07690">
    <property type="entry name" value="MFS_1"/>
    <property type="match status" value="1"/>
</dbReference>
<feature type="compositionally biased region" description="Basic and acidic residues" evidence="8">
    <location>
        <begin position="38"/>
        <end position="51"/>
    </location>
</feature>
<feature type="transmembrane region" description="Helical" evidence="9">
    <location>
        <begin position="456"/>
        <end position="478"/>
    </location>
</feature>
<dbReference type="Gene3D" id="1.20.1250.20">
    <property type="entry name" value="MFS general substrate transporter like domains"/>
    <property type="match status" value="1"/>
</dbReference>
<dbReference type="InterPro" id="IPR036259">
    <property type="entry name" value="MFS_trans_sf"/>
</dbReference>
<dbReference type="Proteomes" id="UP000319257">
    <property type="component" value="Unassembled WGS sequence"/>
</dbReference>
<keyword evidence="6 9" id="KW-1133">Transmembrane helix</keyword>
<evidence type="ECO:0000313" key="11">
    <source>
        <dbReference type="EMBL" id="TPX09113.1"/>
    </source>
</evidence>
<feature type="region of interest" description="Disordered" evidence="8">
    <location>
        <begin position="30"/>
        <end position="51"/>
    </location>
</feature>
<organism evidence="12 13">
    <name type="scientific">Thyridium curvatum</name>
    <dbReference type="NCBI Taxonomy" id="1093900"/>
    <lineage>
        <taxon>Eukaryota</taxon>
        <taxon>Fungi</taxon>
        <taxon>Dikarya</taxon>
        <taxon>Ascomycota</taxon>
        <taxon>Pezizomycotina</taxon>
        <taxon>Sordariomycetes</taxon>
        <taxon>Sordariomycetidae</taxon>
        <taxon>Thyridiales</taxon>
        <taxon>Thyridiaceae</taxon>
        <taxon>Thyridium</taxon>
    </lineage>
</organism>
<dbReference type="SUPFAM" id="SSF103473">
    <property type="entry name" value="MFS general substrate transporter"/>
    <property type="match status" value="1"/>
</dbReference>
<comment type="subcellular location">
    <subcellularLocation>
        <location evidence="2">Cell membrane</location>
    </subcellularLocation>
    <subcellularLocation>
        <location evidence="1">Membrane</location>
        <topology evidence="1">Multi-pass membrane protein</topology>
    </subcellularLocation>
</comment>
<dbReference type="InterPro" id="IPR020846">
    <property type="entry name" value="MFS_dom"/>
</dbReference>
<reference evidence="12 13" key="1">
    <citation type="submission" date="2019-06" db="EMBL/GenBank/DDBJ databases">
        <title>Draft genome sequence of the filamentous fungus Phialemoniopsis curvata isolated from diesel fuel.</title>
        <authorList>
            <person name="Varaljay V.A."/>
            <person name="Lyon W.J."/>
            <person name="Crouch A.L."/>
            <person name="Drake C.E."/>
            <person name="Hollomon J.M."/>
            <person name="Nadeau L.J."/>
            <person name="Nunn H.S."/>
            <person name="Stevenson B.S."/>
            <person name="Bojanowski C.L."/>
            <person name="Crookes-Goodson W.J."/>
        </authorList>
    </citation>
    <scope>NUCLEOTIDE SEQUENCE [LARGE SCALE GENOMIC DNA]</scope>
    <source>
        <strain evidence="12 13">D216</strain>
    </source>
</reference>
<evidence type="ECO:0000256" key="8">
    <source>
        <dbReference type="SAM" id="MobiDB-lite"/>
    </source>
</evidence>
<keyword evidence="5 9" id="KW-0812">Transmembrane</keyword>
<name>A0A507ARM2_9PEZI</name>
<feature type="transmembrane region" description="Helical" evidence="9">
    <location>
        <begin position="353"/>
        <end position="376"/>
    </location>
</feature>
<keyword evidence="7 9" id="KW-0472">Membrane</keyword>
<dbReference type="GO" id="GO:0005886">
    <property type="term" value="C:plasma membrane"/>
    <property type="evidence" value="ECO:0007669"/>
    <property type="project" value="UniProtKB-SubCell"/>
</dbReference>
<feature type="transmembrane region" description="Helical" evidence="9">
    <location>
        <begin position="490"/>
        <end position="510"/>
    </location>
</feature>
<keyword evidence="13" id="KW-1185">Reference proteome</keyword>
<evidence type="ECO:0000256" key="3">
    <source>
        <dbReference type="ARBA" id="ARBA00008335"/>
    </source>
</evidence>
<evidence type="ECO:0000313" key="12">
    <source>
        <dbReference type="EMBL" id="TPX09164.1"/>
    </source>
</evidence>
<dbReference type="PANTHER" id="PTHR23502">
    <property type="entry name" value="MAJOR FACILITATOR SUPERFAMILY"/>
    <property type="match status" value="1"/>
</dbReference>
<feature type="transmembrane region" description="Helical" evidence="9">
    <location>
        <begin position="421"/>
        <end position="444"/>
    </location>
</feature>
<feature type="transmembrane region" description="Helical" evidence="9">
    <location>
        <begin position="88"/>
        <end position="107"/>
    </location>
</feature>
<evidence type="ECO:0000256" key="7">
    <source>
        <dbReference type="ARBA" id="ARBA00023136"/>
    </source>
</evidence>
<accession>A0A507ARM2</accession>
<comment type="caution">
    <text evidence="12">The sequence shown here is derived from an EMBL/GenBank/DDBJ whole genome shotgun (WGS) entry which is preliminary data.</text>
</comment>
<feature type="transmembrane region" description="Helical" evidence="9">
    <location>
        <begin position="160"/>
        <end position="179"/>
    </location>
</feature>
<dbReference type="RefSeq" id="XP_030990824.1">
    <property type="nucleotide sequence ID" value="XM_031135667.1"/>
</dbReference>
<protein>
    <recommendedName>
        <fullName evidence="10">Major facilitator superfamily (MFS) profile domain-containing protein</fullName>
    </recommendedName>
</protein>
<dbReference type="OrthoDB" id="5296287at2759"/>
<dbReference type="CDD" id="cd17323">
    <property type="entry name" value="MFS_Tpo1_MDR_like"/>
    <property type="match status" value="1"/>
</dbReference>
<gene>
    <name evidence="11" type="ORF">E0L32_001573</name>
    <name evidence="12" type="ORF">E0L32_001624</name>
</gene>
<dbReference type="EMBL" id="SKBQ01000006">
    <property type="protein sequence ID" value="TPX09113.1"/>
    <property type="molecule type" value="Genomic_DNA"/>
</dbReference>
<evidence type="ECO:0000259" key="10">
    <source>
        <dbReference type="PROSITE" id="PS50850"/>
    </source>
</evidence>
<dbReference type="PROSITE" id="PS50850">
    <property type="entry name" value="MFS"/>
    <property type="match status" value="1"/>
</dbReference>
<keyword evidence="4" id="KW-1003">Cell membrane</keyword>
<feature type="domain" description="Major facilitator superfamily (MFS) profile" evidence="10">
    <location>
        <begin position="93"/>
        <end position="519"/>
    </location>
</feature>